<evidence type="ECO:0000256" key="1">
    <source>
        <dbReference type="SAM" id="MobiDB-lite"/>
    </source>
</evidence>
<dbReference type="Proteomes" id="UP001168528">
    <property type="component" value="Unassembled WGS sequence"/>
</dbReference>
<organism evidence="2 3">
    <name type="scientific">Rhodocytophaga aerolata</name>
    <dbReference type="NCBI Taxonomy" id="455078"/>
    <lineage>
        <taxon>Bacteria</taxon>
        <taxon>Pseudomonadati</taxon>
        <taxon>Bacteroidota</taxon>
        <taxon>Cytophagia</taxon>
        <taxon>Cytophagales</taxon>
        <taxon>Rhodocytophagaceae</taxon>
        <taxon>Rhodocytophaga</taxon>
    </lineage>
</organism>
<name>A0ABT8RDS3_9BACT</name>
<gene>
    <name evidence="2" type="ORF">Q0590_21595</name>
</gene>
<accession>A0ABT8RDS3</accession>
<evidence type="ECO:0000313" key="2">
    <source>
        <dbReference type="EMBL" id="MDO1448887.1"/>
    </source>
</evidence>
<feature type="compositionally biased region" description="Basic and acidic residues" evidence="1">
    <location>
        <begin position="279"/>
        <end position="298"/>
    </location>
</feature>
<sequence length="298" mass="32126">MKIALLSFLAGLFFVGSLAVYTKEAIIKDYGKIFTAKVTAAGDQKKITKGIKKLPASHFLADMVNNNPRMIDYLVDNYTTLDTTKMNSLTGDPAALDKAYIASLQADSTFNKAFIEMAGHFLASKDSEIKGETFTKDTMSVDELATIAAKFFHADAVGADGNIKWKIGAGIDNMAQLQGTPHPIAEAFSYATILTNYNKSAGMKDDFMKGASQVQGEQKVVVGSISDTTLMAVRKGVNDFMANSAGLKQALQQEYETKKDVLNFVLSGSNANDADDKDIEPKENAAEGDTTKPADNKN</sequence>
<proteinExistence type="predicted"/>
<protein>
    <submittedName>
        <fullName evidence="2">Uncharacterized protein</fullName>
    </submittedName>
</protein>
<comment type="caution">
    <text evidence="2">The sequence shown here is derived from an EMBL/GenBank/DDBJ whole genome shotgun (WGS) entry which is preliminary data.</text>
</comment>
<keyword evidence="3" id="KW-1185">Reference proteome</keyword>
<dbReference type="EMBL" id="JAUKPO010000014">
    <property type="protein sequence ID" value="MDO1448887.1"/>
    <property type="molecule type" value="Genomic_DNA"/>
</dbReference>
<feature type="region of interest" description="Disordered" evidence="1">
    <location>
        <begin position="268"/>
        <end position="298"/>
    </location>
</feature>
<dbReference type="RefSeq" id="WP_302039686.1">
    <property type="nucleotide sequence ID" value="NZ_JAUKPO010000014.1"/>
</dbReference>
<reference evidence="2" key="1">
    <citation type="submission" date="2023-07" db="EMBL/GenBank/DDBJ databases">
        <title>The genome sequence of Rhodocytophaga aerolata KACC 12507.</title>
        <authorList>
            <person name="Zhang X."/>
        </authorList>
    </citation>
    <scope>NUCLEOTIDE SEQUENCE</scope>
    <source>
        <strain evidence="2">KACC 12507</strain>
    </source>
</reference>
<evidence type="ECO:0000313" key="3">
    <source>
        <dbReference type="Proteomes" id="UP001168528"/>
    </source>
</evidence>